<evidence type="ECO:0000313" key="2">
    <source>
        <dbReference type="Proteomes" id="UP001589865"/>
    </source>
</evidence>
<sequence>MPENAERAAVLLFEARRGGNRLADLPEELRPSDLAQAYAIQDAVLRRLGPAGGWKVGPGRDGAPFNCARIGAAQIHRSPARLDMAEVPDAEIEVEVAVTLAHDLPPRPEGYGPEDLRRAVAALHPAIEIVSSRFVRRQAVSRLTAIADAQSCGAVVLGEGMADWQGFAPEAAGASLRLDGAEAATAEGQGSVEAMLSALSWLANHAAERTGGLRQGEVVITGARLGPWPCGAAKQAEAGIAGLGDVAFSFR</sequence>
<proteinExistence type="predicted"/>
<name>A0ABV6JPQ1_9PROT</name>
<dbReference type="RefSeq" id="WP_377043414.1">
    <property type="nucleotide sequence ID" value="NZ_JBHLUN010000004.1"/>
</dbReference>
<gene>
    <name evidence="1" type="ORF">ACFFGY_05500</name>
</gene>
<dbReference type="EMBL" id="JBHLUN010000004">
    <property type="protein sequence ID" value="MFC0407694.1"/>
    <property type="molecule type" value="Genomic_DNA"/>
</dbReference>
<dbReference type="SUPFAM" id="SSF56529">
    <property type="entry name" value="FAH"/>
    <property type="match status" value="1"/>
</dbReference>
<evidence type="ECO:0000313" key="1">
    <source>
        <dbReference type="EMBL" id="MFC0407694.1"/>
    </source>
</evidence>
<keyword evidence="2" id="KW-1185">Reference proteome</keyword>
<dbReference type="PANTHER" id="PTHR30143:SF0">
    <property type="entry name" value="2-KETO-4-PENTENOATE HYDRATASE"/>
    <property type="match status" value="1"/>
</dbReference>
<dbReference type="InterPro" id="IPR036663">
    <property type="entry name" value="Fumarylacetoacetase_C_sf"/>
</dbReference>
<reference evidence="1 2" key="1">
    <citation type="submission" date="2024-09" db="EMBL/GenBank/DDBJ databases">
        <authorList>
            <person name="Sun Q."/>
            <person name="Mori K."/>
        </authorList>
    </citation>
    <scope>NUCLEOTIDE SEQUENCE [LARGE SCALE GENOMIC DNA]</scope>
    <source>
        <strain evidence="1 2">TBRC 5777</strain>
    </source>
</reference>
<dbReference type="InterPro" id="IPR050772">
    <property type="entry name" value="Hydratase-Decarb/MhpD_sf"/>
</dbReference>
<organism evidence="1 2">
    <name type="scientific">Roseomonas elaeocarpi</name>
    <dbReference type="NCBI Taxonomy" id="907779"/>
    <lineage>
        <taxon>Bacteria</taxon>
        <taxon>Pseudomonadati</taxon>
        <taxon>Pseudomonadota</taxon>
        <taxon>Alphaproteobacteria</taxon>
        <taxon>Acetobacterales</taxon>
        <taxon>Roseomonadaceae</taxon>
        <taxon>Roseomonas</taxon>
    </lineage>
</organism>
<accession>A0ABV6JPQ1</accession>
<dbReference type="PANTHER" id="PTHR30143">
    <property type="entry name" value="ACID HYDRATASE"/>
    <property type="match status" value="1"/>
</dbReference>
<protein>
    <submittedName>
        <fullName evidence="1">2-keto-4-pentenoate hydratase</fullName>
    </submittedName>
</protein>
<dbReference type="Gene3D" id="3.90.850.10">
    <property type="entry name" value="Fumarylacetoacetase-like, C-terminal domain"/>
    <property type="match status" value="1"/>
</dbReference>
<comment type="caution">
    <text evidence="1">The sequence shown here is derived from an EMBL/GenBank/DDBJ whole genome shotgun (WGS) entry which is preliminary data.</text>
</comment>
<dbReference type="Proteomes" id="UP001589865">
    <property type="component" value="Unassembled WGS sequence"/>
</dbReference>